<dbReference type="EMBL" id="CAJNOH010000046">
    <property type="protein sequence ID" value="CAF0806873.1"/>
    <property type="molecule type" value="Genomic_DNA"/>
</dbReference>
<accession>A0A814V836</accession>
<dbReference type="InterPro" id="IPR011598">
    <property type="entry name" value="bHLH_dom"/>
</dbReference>
<dbReference type="GO" id="GO:0005634">
    <property type="term" value="C:nucleus"/>
    <property type="evidence" value="ECO:0007669"/>
    <property type="project" value="UniProtKB-SubCell"/>
</dbReference>
<evidence type="ECO:0000256" key="4">
    <source>
        <dbReference type="ARBA" id="ARBA00023163"/>
    </source>
</evidence>
<dbReference type="InterPro" id="IPR050283">
    <property type="entry name" value="E-box_TF_Regulators"/>
</dbReference>
<dbReference type="InterPro" id="IPR036638">
    <property type="entry name" value="HLH_DNA-bd_sf"/>
</dbReference>
<gene>
    <name evidence="12" type="ORF">JXQ802_LOCUS23582</name>
    <name evidence="13" type="ORF">JXQ802_LOCUS23629</name>
    <name evidence="8" type="ORF">PYM288_LOCUS4893</name>
    <name evidence="9" type="ORF">RFH988_LOCUS8831</name>
    <name evidence="11" type="ORF">SEV965_LOCUS7776</name>
    <name evidence="10" type="ORF">ZHD862_LOCUS8173</name>
</gene>
<evidence type="ECO:0000256" key="1">
    <source>
        <dbReference type="ARBA" id="ARBA00004123"/>
    </source>
</evidence>
<organism evidence="12 14">
    <name type="scientific">Rotaria sordida</name>
    <dbReference type="NCBI Taxonomy" id="392033"/>
    <lineage>
        <taxon>Eukaryota</taxon>
        <taxon>Metazoa</taxon>
        <taxon>Spiralia</taxon>
        <taxon>Gnathifera</taxon>
        <taxon>Rotifera</taxon>
        <taxon>Eurotatoria</taxon>
        <taxon>Bdelloidea</taxon>
        <taxon>Philodinida</taxon>
        <taxon>Philodinidae</taxon>
        <taxon>Rotaria</taxon>
    </lineage>
</organism>
<evidence type="ECO:0000313" key="11">
    <source>
        <dbReference type="EMBL" id="CAF0942308.1"/>
    </source>
</evidence>
<dbReference type="EMBL" id="CAJNOL010000747">
    <property type="protein sequence ID" value="CAF1186443.1"/>
    <property type="molecule type" value="Genomic_DNA"/>
</dbReference>
<dbReference type="EMBL" id="CAJNOO010000305">
    <property type="protein sequence ID" value="CAF0897998.1"/>
    <property type="molecule type" value="Genomic_DNA"/>
</dbReference>
<evidence type="ECO:0000313" key="8">
    <source>
        <dbReference type="EMBL" id="CAF0806873.1"/>
    </source>
</evidence>
<dbReference type="FunFam" id="4.10.280.10:FF:000010">
    <property type="entry name" value="Scleraxis bHLH transcription factor"/>
    <property type="match status" value="1"/>
</dbReference>
<evidence type="ECO:0000256" key="5">
    <source>
        <dbReference type="ARBA" id="ARBA00023242"/>
    </source>
</evidence>
<evidence type="ECO:0000313" key="10">
    <source>
        <dbReference type="EMBL" id="CAF0916774.1"/>
    </source>
</evidence>
<reference evidence="12" key="1">
    <citation type="submission" date="2021-02" db="EMBL/GenBank/DDBJ databases">
        <authorList>
            <person name="Nowell W R."/>
        </authorList>
    </citation>
    <scope>NUCLEOTIDE SEQUENCE</scope>
</reference>
<feature type="domain" description="BHLH" evidence="7">
    <location>
        <begin position="13"/>
        <end position="65"/>
    </location>
</feature>
<dbReference type="PROSITE" id="PS50888">
    <property type="entry name" value="BHLH"/>
    <property type="match status" value="1"/>
</dbReference>
<dbReference type="Proteomes" id="UP000663854">
    <property type="component" value="Unassembled WGS sequence"/>
</dbReference>
<keyword evidence="5" id="KW-0539">Nucleus</keyword>
<keyword evidence="2" id="KW-0805">Transcription regulation</keyword>
<sequence length="111" mass="12985">MNTDNIRRKRRMSPTHTTNQRERDRTHSVNSAFVELRHLIPTEPADRKLSKIETLRLAVSYINHLHCVLSLPNVTQNHCAFIQMRNNDNNHDDNNEQHLCTFCVNHSSLSN</sequence>
<dbReference type="Proteomes" id="UP000663889">
    <property type="component" value="Unassembled WGS sequence"/>
</dbReference>
<evidence type="ECO:0000256" key="2">
    <source>
        <dbReference type="ARBA" id="ARBA00023015"/>
    </source>
</evidence>
<dbReference type="GO" id="GO:0000981">
    <property type="term" value="F:DNA-binding transcription factor activity, RNA polymerase II-specific"/>
    <property type="evidence" value="ECO:0007669"/>
    <property type="project" value="TreeGrafter"/>
</dbReference>
<dbReference type="Proteomes" id="UP000663870">
    <property type="component" value="Unassembled WGS sequence"/>
</dbReference>
<dbReference type="EMBL" id="CAJNOL010000745">
    <property type="protein sequence ID" value="CAF1185452.1"/>
    <property type="molecule type" value="Genomic_DNA"/>
</dbReference>
<evidence type="ECO:0000313" key="14">
    <source>
        <dbReference type="Proteomes" id="UP000663870"/>
    </source>
</evidence>
<dbReference type="Pfam" id="PF00010">
    <property type="entry name" value="HLH"/>
    <property type="match status" value="1"/>
</dbReference>
<dbReference type="PANTHER" id="PTHR23349">
    <property type="entry name" value="BASIC HELIX-LOOP-HELIX TRANSCRIPTION FACTOR, TWIST"/>
    <property type="match status" value="1"/>
</dbReference>
<dbReference type="SMART" id="SM00353">
    <property type="entry name" value="HLH"/>
    <property type="match status" value="1"/>
</dbReference>
<evidence type="ECO:0000256" key="3">
    <source>
        <dbReference type="ARBA" id="ARBA00023125"/>
    </source>
</evidence>
<dbReference type="GO" id="GO:0032502">
    <property type="term" value="P:developmental process"/>
    <property type="evidence" value="ECO:0007669"/>
    <property type="project" value="TreeGrafter"/>
</dbReference>
<evidence type="ECO:0000259" key="7">
    <source>
        <dbReference type="PROSITE" id="PS50888"/>
    </source>
</evidence>
<dbReference type="GO" id="GO:0046983">
    <property type="term" value="F:protein dimerization activity"/>
    <property type="evidence" value="ECO:0007669"/>
    <property type="project" value="InterPro"/>
</dbReference>
<keyword evidence="3" id="KW-0238">DNA-binding</keyword>
<name>A0A814V836_9BILA</name>
<protein>
    <recommendedName>
        <fullName evidence="7">BHLH domain-containing protein</fullName>
    </recommendedName>
</protein>
<evidence type="ECO:0000313" key="12">
    <source>
        <dbReference type="EMBL" id="CAF1185452.1"/>
    </source>
</evidence>
<dbReference type="Proteomes" id="UP000663864">
    <property type="component" value="Unassembled WGS sequence"/>
</dbReference>
<feature type="region of interest" description="Disordered" evidence="6">
    <location>
        <begin position="1"/>
        <end position="29"/>
    </location>
</feature>
<dbReference type="EMBL" id="CAJNOU010000276">
    <property type="protein sequence ID" value="CAF0942308.1"/>
    <property type="molecule type" value="Genomic_DNA"/>
</dbReference>
<evidence type="ECO:0000313" key="9">
    <source>
        <dbReference type="EMBL" id="CAF0897998.1"/>
    </source>
</evidence>
<dbReference type="PANTHER" id="PTHR23349:SF42">
    <property type="entry name" value="BHLH DOMAIN-CONTAINING PROTEIN"/>
    <property type="match status" value="1"/>
</dbReference>
<dbReference type="GO" id="GO:0000977">
    <property type="term" value="F:RNA polymerase II transcription regulatory region sequence-specific DNA binding"/>
    <property type="evidence" value="ECO:0007669"/>
    <property type="project" value="TreeGrafter"/>
</dbReference>
<evidence type="ECO:0000313" key="13">
    <source>
        <dbReference type="EMBL" id="CAF1186443.1"/>
    </source>
</evidence>
<keyword evidence="4" id="KW-0804">Transcription</keyword>
<evidence type="ECO:0000256" key="6">
    <source>
        <dbReference type="SAM" id="MobiDB-lite"/>
    </source>
</evidence>
<comment type="caution">
    <text evidence="12">The sequence shown here is derived from an EMBL/GenBank/DDBJ whole genome shotgun (WGS) entry which is preliminary data.</text>
</comment>
<dbReference type="OrthoDB" id="6106870at2759"/>
<dbReference type="Proteomes" id="UP000663882">
    <property type="component" value="Unassembled WGS sequence"/>
</dbReference>
<dbReference type="Gene3D" id="4.10.280.10">
    <property type="entry name" value="Helix-loop-helix DNA-binding domain"/>
    <property type="match status" value="1"/>
</dbReference>
<keyword evidence="14" id="KW-1185">Reference proteome</keyword>
<dbReference type="AlphaFoldDB" id="A0A814V836"/>
<comment type="subcellular location">
    <subcellularLocation>
        <location evidence="1">Nucleus</location>
    </subcellularLocation>
</comment>
<proteinExistence type="predicted"/>
<dbReference type="EMBL" id="CAJNOT010000259">
    <property type="protein sequence ID" value="CAF0916774.1"/>
    <property type="molecule type" value="Genomic_DNA"/>
</dbReference>
<dbReference type="SUPFAM" id="SSF47459">
    <property type="entry name" value="HLH, helix-loop-helix DNA-binding domain"/>
    <property type="match status" value="1"/>
</dbReference>